<evidence type="ECO:0000259" key="6">
    <source>
        <dbReference type="PROSITE" id="PS51352"/>
    </source>
</evidence>
<dbReference type="GO" id="GO:0017004">
    <property type="term" value="P:cytochrome complex assembly"/>
    <property type="evidence" value="ECO:0007669"/>
    <property type="project" value="UniProtKB-KW"/>
</dbReference>
<dbReference type="InterPro" id="IPR013766">
    <property type="entry name" value="Thioredoxin_domain"/>
</dbReference>
<keyword evidence="3" id="KW-1015">Disulfide bond</keyword>
<dbReference type="InterPro" id="IPR036249">
    <property type="entry name" value="Thioredoxin-like_sf"/>
</dbReference>
<gene>
    <name evidence="7" type="ORF">ETU09_06840</name>
</gene>
<name>A0A563DC67_9FLAO</name>
<feature type="signal peptide" evidence="5">
    <location>
        <begin position="1"/>
        <end position="17"/>
    </location>
</feature>
<evidence type="ECO:0000256" key="2">
    <source>
        <dbReference type="ARBA" id="ARBA00022748"/>
    </source>
</evidence>
<dbReference type="Gene3D" id="3.40.30.10">
    <property type="entry name" value="Glutaredoxin"/>
    <property type="match status" value="1"/>
</dbReference>
<evidence type="ECO:0000256" key="3">
    <source>
        <dbReference type="ARBA" id="ARBA00023157"/>
    </source>
</evidence>
<keyword evidence="8" id="KW-1185">Reference proteome</keyword>
<keyword evidence="5" id="KW-0732">Signal</keyword>
<keyword evidence="4" id="KW-0676">Redox-active center</keyword>
<dbReference type="Pfam" id="PF13905">
    <property type="entry name" value="Thioredoxin_8"/>
    <property type="match status" value="1"/>
</dbReference>
<dbReference type="InterPro" id="IPR017937">
    <property type="entry name" value="Thioredoxin_CS"/>
</dbReference>
<accession>A0A563DC67</accession>
<keyword evidence="2" id="KW-0201">Cytochrome c-type biogenesis</keyword>
<dbReference type="GO" id="GO:0030313">
    <property type="term" value="C:cell envelope"/>
    <property type="evidence" value="ECO:0007669"/>
    <property type="project" value="UniProtKB-SubCell"/>
</dbReference>
<dbReference type="EMBL" id="SELH01000021">
    <property type="protein sequence ID" value="TWP27806.1"/>
    <property type="molecule type" value="Genomic_DNA"/>
</dbReference>
<sequence>MKKILIGCLFVSIFANAQFTFKGTINNYPNKRVIIKLNKSLDGIVIGNLTTDANGKFSLPVKENYTGVVEMSLFDAKKNYSFLADNSNIDFQAEITADGDLEVSNPGNLINYKYKDFINYEIKNGDILSQLKLIKNWYNPKDEFYKSLDKEITNISSTKKIDIDNYPFLNYYVEAMKLVKDSEANPTQKSLNSLLNHFKNSGEYFETSGLGKSLIYNYLNISSSLASSSSKTQAEWQEKFDHSIENLLNEVDTETDRGQNILAVTINFLNTYELKDLLTKYMKKAESLTCKITPELSEVIYVNNSIKEGGKVPNIKFTRKLNGKYSSLYDLKNKYKLILVWASWCGHCQHEMPRVKEFYENFKKSGGEIIGLAVDYDENDWKNAIKELPWLNDSDLLYWDSQFVKELNISGTPTLILVDSNNKILKISSKISEISKEIK</sequence>
<dbReference type="InterPro" id="IPR012336">
    <property type="entry name" value="Thioredoxin-like_fold"/>
</dbReference>
<dbReference type="PROSITE" id="PS51352">
    <property type="entry name" value="THIOREDOXIN_2"/>
    <property type="match status" value="1"/>
</dbReference>
<feature type="domain" description="Thioredoxin" evidence="6">
    <location>
        <begin position="306"/>
        <end position="439"/>
    </location>
</feature>
<dbReference type="Proteomes" id="UP000319499">
    <property type="component" value="Unassembled WGS sequence"/>
</dbReference>
<dbReference type="PANTHER" id="PTHR42852:SF6">
    <property type="entry name" value="THIOL:DISULFIDE INTERCHANGE PROTEIN DSBE"/>
    <property type="match status" value="1"/>
</dbReference>
<comment type="caution">
    <text evidence="7">The sequence shown here is derived from an EMBL/GenBank/DDBJ whole genome shotgun (WGS) entry which is preliminary data.</text>
</comment>
<dbReference type="RefSeq" id="WP_146262355.1">
    <property type="nucleotide sequence ID" value="NZ_SELG01000033.1"/>
</dbReference>
<evidence type="ECO:0000313" key="7">
    <source>
        <dbReference type="EMBL" id="TWP27806.1"/>
    </source>
</evidence>
<dbReference type="OrthoDB" id="6399635at2"/>
<evidence type="ECO:0000256" key="4">
    <source>
        <dbReference type="ARBA" id="ARBA00023284"/>
    </source>
</evidence>
<protein>
    <submittedName>
        <fullName evidence="7">TlpA family protein disulfide reductase</fullName>
    </submittedName>
</protein>
<comment type="subcellular location">
    <subcellularLocation>
        <location evidence="1">Cell envelope</location>
    </subcellularLocation>
</comment>
<organism evidence="7 8">
    <name type="scientific">Apibacter muscae</name>
    <dbReference type="NCBI Taxonomy" id="2509004"/>
    <lineage>
        <taxon>Bacteria</taxon>
        <taxon>Pseudomonadati</taxon>
        <taxon>Bacteroidota</taxon>
        <taxon>Flavobacteriia</taxon>
        <taxon>Flavobacteriales</taxon>
        <taxon>Weeksellaceae</taxon>
        <taxon>Apibacter</taxon>
    </lineage>
</organism>
<proteinExistence type="predicted"/>
<dbReference type="AlphaFoldDB" id="A0A563DC67"/>
<feature type="chain" id="PRO_5022176606" evidence="5">
    <location>
        <begin position="18"/>
        <end position="439"/>
    </location>
</feature>
<dbReference type="SUPFAM" id="SSF52833">
    <property type="entry name" value="Thioredoxin-like"/>
    <property type="match status" value="1"/>
</dbReference>
<dbReference type="CDD" id="cd02966">
    <property type="entry name" value="TlpA_like_family"/>
    <property type="match status" value="1"/>
</dbReference>
<dbReference type="PANTHER" id="PTHR42852">
    <property type="entry name" value="THIOL:DISULFIDE INTERCHANGE PROTEIN DSBE"/>
    <property type="match status" value="1"/>
</dbReference>
<reference evidence="7 8" key="1">
    <citation type="submission" date="2019-02" db="EMBL/GenBank/DDBJ databases">
        <title>Apibacter muscae sp. nov.: a novel member of the house fly microbiota.</title>
        <authorList>
            <person name="Park R."/>
        </authorList>
    </citation>
    <scope>NUCLEOTIDE SEQUENCE [LARGE SCALE GENOMIC DNA]</scope>
    <source>
        <strain evidence="7 8">AL1</strain>
    </source>
</reference>
<evidence type="ECO:0000313" key="8">
    <source>
        <dbReference type="Proteomes" id="UP000319499"/>
    </source>
</evidence>
<dbReference type="InterPro" id="IPR050553">
    <property type="entry name" value="Thioredoxin_ResA/DsbE_sf"/>
</dbReference>
<evidence type="ECO:0000256" key="5">
    <source>
        <dbReference type="SAM" id="SignalP"/>
    </source>
</evidence>
<evidence type="ECO:0000256" key="1">
    <source>
        <dbReference type="ARBA" id="ARBA00004196"/>
    </source>
</evidence>
<dbReference type="PROSITE" id="PS00194">
    <property type="entry name" value="THIOREDOXIN_1"/>
    <property type="match status" value="1"/>
</dbReference>